<gene>
    <name evidence="2" type="ORF">NCTC11075_00778</name>
</gene>
<dbReference type="EMBL" id="LR134204">
    <property type="protein sequence ID" value="VEB85438.1"/>
    <property type="molecule type" value="Genomic_DNA"/>
</dbReference>
<sequence>MVNRGVRFGATEPDVSEQSAMSEKRTLRHLKIVSTFNFSDRNVLRSKSYKLSTAGEPWEVRLLNNETSMGSRGPKRCSLPRICR</sequence>
<accession>A0A3S4J1H8</accession>
<dbReference type="Proteomes" id="UP000270272">
    <property type="component" value="Chromosome"/>
</dbReference>
<proteinExistence type="predicted"/>
<evidence type="ECO:0000256" key="1">
    <source>
        <dbReference type="SAM" id="MobiDB-lite"/>
    </source>
</evidence>
<organism evidence="2 3">
    <name type="scientific">Citrobacter koseri</name>
    <name type="common">Citrobacter diversus</name>
    <dbReference type="NCBI Taxonomy" id="545"/>
    <lineage>
        <taxon>Bacteria</taxon>
        <taxon>Pseudomonadati</taxon>
        <taxon>Pseudomonadota</taxon>
        <taxon>Gammaproteobacteria</taxon>
        <taxon>Enterobacterales</taxon>
        <taxon>Enterobacteriaceae</taxon>
        <taxon>Citrobacter</taxon>
    </lineage>
</organism>
<reference evidence="2 3" key="1">
    <citation type="submission" date="2018-12" db="EMBL/GenBank/DDBJ databases">
        <authorList>
            <consortium name="Pathogen Informatics"/>
        </authorList>
    </citation>
    <scope>NUCLEOTIDE SEQUENCE [LARGE SCALE GENOMIC DNA]</scope>
    <source>
        <strain evidence="2 3">NCTC11075</strain>
    </source>
</reference>
<evidence type="ECO:0000313" key="3">
    <source>
        <dbReference type="Proteomes" id="UP000270272"/>
    </source>
</evidence>
<dbReference type="AlphaFoldDB" id="A0A3S4J1H8"/>
<protein>
    <submittedName>
        <fullName evidence="2">Uncharacterized protein</fullName>
    </submittedName>
</protein>
<name>A0A3S4J1H8_CITKO</name>
<evidence type="ECO:0000313" key="2">
    <source>
        <dbReference type="EMBL" id="VEB85438.1"/>
    </source>
</evidence>
<feature type="region of interest" description="Disordered" evidence="1">
    <location>
        <begin position="1"/>
        <end position="22"/>
    </location>
</feature>